<protein>
    <submittedName>
        <fullName evidence="1">Uncharacterized protein</fullName>
    </submittedName>
</protein>
<evidence type="ECO:0000313" key="1">
    <source>
        <dbReference type="EMBL" id="KAJ8723383.1"/>
    </source>
</evidence>
<proteinExistence type="predicted"/>
<comment type="caution">
    <text evidence="1">The sequence shown here is derived from an EMBL/GenBank/DDBJ whole genome shotgun (WGS) entry which is preliminary data.</text>
</comment>
<dbReference type="EMBL" id="CM056790">
    <property type="protein sequence ID" value="KAJ8723383.1"/>
    <property type="molecule type" value="Genomic_DNA"/>
</dbReference>
<dbReference type="Proteomes" id="UP001231649">
    <property type="component" value="Chromosome 14"/>
</dbReference>
<reference evidence="1" key="1">
    <citation type="submission" date="2023-03" db="EMBL/GenBank/DDBJ databases">
        <title>Chromosome-level genomes of two armyworms, Mythimna separata and Mythimna loreyi, provide insights into the biosynthesis and reception of sex pheromones.</title>
        <authorList>
            <person name="Zhao H."/>
        </authorList>
    </citation>
    <scope>NUCLEOTIDE SEQUENCE</scope>
    <source>
        <strain evidence="1">BeijingLab</strain>
    </source>
</reference>
<name>A0ACC2QQS6_9NEOP</name>
<accession>A0ACC2QQS6</accession>
<sequence>MLRLNYILVASAIIAFCNSLAIIDKVNKKCASSDSECIKSLYKSFIQEASDNGIEEFGVPKADPFVIKNMEVEALGMIKITAKEGEITGFRNCELTDSKVDLTALRHSVSIFCDRIAVESSYKIESTPTLLALIGGIDVHGEGQGGAVFEKITLNLDFAFDLKKRDDGEVYIEIKPDDTTYSFEVTGKATVHADNIYVGKQEISTVLVNIFNENWEFLTNNFGKTVIDNASGILMEHAQNLMNKIPIKNLITDDVSPYVKS</sequence>
<gene>
    <name evidence="1" type="ORF">PYW08_003295</name>
</gene>
<evidence type="ECO:0000313" key="2">
    <source>
        <dbReference type="Proteomes" id="UP001231649"/>
    </source>
</evidence>
<organism evidence="1 2">
    <name type="scientific">Mythimna loreyi</name>
    <dbReference type="NCBI Taxonomy" id="667449"/>
    <lineage>
        <taxon>Eukaryota</taxon>
        <taxon>Metazoa</taxon>
        <taxon>Ecdysozoa</taxon>
        <taxon>Arthropoda</taxon>
        <taxon>Hexapoda</taxon>
        <taxon>Insecta</taxon>
        <taxon>Pterygota</taxon>
        <taxon>Neoptera</taxon>
        <taxon>Endopterygota</taxon>
        <taxon>Lepidoptera</taxon>
        <taxon>Glossata</taxon>
        <taxon>Ditrysia</taxon>
        <taxon>Noctuoidea</taxon>
        <taxon>Noctuidae</taxon>
        <taxon>Noctuinae</taxon>
        <taxon>Hadenini</taxon>
        <taxon>Mythimna</taxon>
    </lineage>
</organism>
<keyword evidence="2" id="KW-1185">Reference proteome</keyword>